<dbReference type="OrthoDB" id="3296966at2"/>
<accession>A0A3E0HVD9</accession>
<dbReference type="EMBL" id="QUNO01000004">
    <property type="protein sequence ID" value="REH49935.1"/>
    <property type="molecule type" value="Genomic_DNA"/>
</dbReference>
<feature type="transmembrane region" description="Helical" evidence="1">
    <location>
        <begin position="116"/>
        <end position="138"/>
    </location>
</feature>
<protein>
    <submittedName>
        <fullName evidence="2">Uncharacterized protein</fullName>
    </submittedName>
</protein>
<gene>
    <name evidence="2" type="ORF">BCF44_104201</name>
</gene>
<evidence type="ECO:0000313" key="2">
    <source>
        <dbReference type="EMBL" id="REH49935.1"/>
    </source>
</evidence>
<dbReference type="Pfam" id="PF19545">
    <property type="entry name" value="DUF6069"/>
    <property type="match status" value="1"/>
</dbReference>
<feature type="transmembrane region" description="Helical" evidence="1">
    <location>
        <begin position="84"/>
        <end position="104"/>
    </location>
</feature>
<comment type="caution">
    <text evidence="2">The sequence shown here is derived from an EMBL/GenBank/DDBJ whole genome shotgun (WGS) entry which is preliminary data.</text>
</comment>
<keyword evidence="1" id="KW-0472">Membrane</keyword>
<proteinExistence type="predicted"/>
<evidence type="ECO:0000256" key="1">
    <source>
        <dbReference type="SAM" id="Phobius"/>
    </source>
</evidence>
<reference evidence="2 3" key="1">
    <citation type="submission" date="2018-08" db="EMBL/GenBank/DDBJ databases">
        <title>Genomic Encyclopedia of Archaeal and Bacterial Type Strains, Phase II (KMG-II): from individual species to whole genera.</title>
        <authorList>
            <person name="Goeker M."/>
        </authorList>
    </citation>
    <scope>NUCLEOTIDE SEQUENCE [LARGE SCALE GENOMIC DNA]</scope>
    <source>
        <strain evidence="2 3">DSM 45791</strain>
    </source>
</reference>
<sequence length="144" mass="14705">MSTHAHPHTDTSTLRVAIGVLAAAVVSIAVNTGIALGTIALDPSGTRMGLDLVAYAPLTIIGVLAGTVGWAVIRRYAAHARATLRVVVPLVVVLSFIPDLGLLISGTADGVNVAGLLVMHVVVATVTVATASRVLPLVGYRRTV</sequence>
<name>A0A3E0HVD9_9PSEU</name>
<organism evidence="2 3">
    <name type="scientific">Kutzneria buriramensis</name>
    <dbReference type="NCBI Taxonomy" id="1045776"/>
    <lineage>
        <taxon>Bacteria</taxon>
        <taxon>Bacillati</taxon>
        <taxon>Actinomycetota</taxon>
        <taxon>Actinomycetes</taxon>
        <taxon>Pseudonocardiales</taxon>
        <taxon>Pseudonocardiaceae</taxon>
        <taxon>Kutzneria</taxon>
    </lineage>
</organism>
<keyword evidence="3" id="KW-1185">Reference proteome</keyword>
<evidence type="ECO:0000313" key="3">
    <source>
        <dbReference type="Proteomes" id="UP000256269"/>
    </source>
</evidence>
<keyword evidence="1" id="KW-0812">Transmembrane</keyword>
<keyword evidence="1" id="KW-1133">Transmembrane helix</keyword>
<dbReference type="InterPro" id="IPR045713">
    <property type="entry name" value="DUF6069"/>
</dbReference>
<dbReference type="AlphaFoldDB" id="A0A3E0HVD9"/>
<feature type="transmembrane region" description="Helical" evidence="1">
    <location>
        <begin position="12"/>
        <end position="40"/>
    </location>
</feature>
<dbReference type="Proteomes" id="UP000256269">
    <property type="component" value="Unassembled WGS sequence"/>
</dbReference>
<dbReference type="RefSeq" id="WP_116174482.1">
    <property type="nucleotide sequence ID" value="NZ_CP144375.1"/>
</dbReference>
<feature type="transmembrane region" description="Helical" evidence="1">
    <location>
        <begin position="52"/>
        <end position="72"/>
    </location>
</feature>